<dbReference type="Proteomes" id="UP000001038">
    <property type="component" value="Chromosome 5"/>
</dbReference>
<dbReference type="FunFam" id="3.30.2350.10:FF:000015">
    <property type="entry name" value="Mitochondrial RNA pseudouridine synthase RPUSD4"/>
    <property type="match status" value="1"/>
</dbReference>
<dbReference type="AlphaFoldDB" id="H2LBZ9"/>
<dbReference type="InParanoid" id="H2LBZ9"/>
<evidence type="ECO:0000313" key="13">
    <source>
        <dbReference type="Ensembl" id="ENSORLP00000003430.2"/>
    </source>
</evidence>
<evidence type="ECO:0000256" key="10">
    <source>
        <dbReference type="ARBA" id="ARBA00041563"/>
    </source>
</evidence>
<accession>H2LBZ9</accession>
<reference evidence="13" key="2">
    <citation type="submission" date="2025-08" db="UniProtKB">
        <authorList>
            <consortium name="Ensembl"/>
        </authorList>
    </citation>
    <scope>IDENTIFICATION</scope>
    <source>
        <strain evidence="13">Hd-rR</strain>
    </source>
</reference>
<dbReference type="GO" id="GO:0003723">
    <property type="term" value="F:RNA binding"/>
    <property type="evidence" value="ECO:0007669"/>
    <property type="project" value="InterPro"/>
</dbReference>
<comment type="subcellular location">
    <subcellularLocation>
        <location evidence="3">Mitochondrion</location>
    </subcellularLocation>
</comment>
<evidence type="ECO:0000256" key="3">
    <source>
        <dbReference type="ARBA" id="ARBA00004173"/>
    </source>
</evidence>
<dbReference type="SUPFAM" id="SSF55120">
    <property type="entry name" value="Pseudouridine synthase"/>
    <property type="match status" value="1"/>
</dbReference>
<evidence type="ECO:0000256" key="8">
    <source>
        <dbReference type="ARBA" id="ARBA00036943"/>
    </source>
</evidence>
<keyword evidence="6" id="KW-0496">Mitochondrion</keyword>
<dbReference type="GO" id="GO:0009982">
    <property type="term" value="F:pseudouridine synthase activity"/>
    <property type="evidence" value="ECO:0007669"/>
    <property type="project" value="InterPro"/>
</dbReference>
<dbReference type="GO" id="GO:0001522">
    <property type="term" value="P:pseudouridine synthesis"/>
    <property type="evidence" value="ECO:0007669"/>
    <property type="project" value="InterPro"/>
</dbReference>
<name>H2LBZ9_ORYLA</name>
<comment type="catalytic activity">
    <reaction evidence="8">
        <text>a uridine in tRNA = a pseudouridine in tRNA</text>
        <dbReference type="Rhea" id="RHEA:54572"/>
        <dbReference type="Rhea" id="RHEA-COMP:13339"/>
        <dbReference type="Rhea" id="RHEA-COMP:13934"/>
        <dbReference type="ChEBI" id="CHEBI:65314"/>
        <dbReference type="ChEBI" id="CHEBI:65315"/>
    </reaction>
</comment>
<dbReference type="InterPro" id="IPR020103">
    <property type="entry name" value="PsdUridine_synth_cat_dom_sf"/>
</dbReference>
<evidence type="ECO:0000256" key="11">
    <source>
        <dbReference type="SAM" id="MobiDB-lite"/>
    </source>
</evidence>
<dbReference type="eggNOG" id="KOG1919">
    <property type="taxonomic scope" value="Eukaryota"/>
</dbReference>
<sequence length="407" mass="45086">MSMLCSSAMVVLRKILHVSKSISSFRSFEAPFSRLRGPESRDALTRSQSSAAGRAPAPHSGDKPRLRAIDLAHEVRQEKAETGRPGPAASARPGRVAELKRFSQQLQNVHPNVLAKQLRRSVLYADEDVVVISKPHGVPVREDAGANSISSVLPVLSKMMSGMKVRSESQLLPCLGLEKDSTGALLLARNEDVVEHILSLRRNNQVQRKYWVVAVGVPVPSEGLVDIPIIEREVAGSQPHFKMDLSPLFRMSDAGDGLIRVRGQRQAHPAVTKYRVLESGGGCSLVELQPFTEVKHQMRVHMAIALDCPILGDHKYSHRNKLAPQKLPEHMLKKLGLEQSQIRYLPLHLHARQLILPARSGQADIRVSCPLPKYFLQTLNRLKISEKPGQCGYEQKSKMIVPNVVPL</sequence>
<keyword evidence="5" id="KW-0809">Transit peptide</keyword>
<comment type="catalytic activity">
    <reaction evidence="2">
        <text>uridine in 5S rRNA = pseudouridine in 5S rRNA</text>
        <dbReference type="Rhea" id="RHEA:47036"/>
        <dbReference type="Rhea" id="RHEA-COMP:11730"/>
        <dbReference type="Rhea" id="RHEA-COMP:11731"/>
        <dbReference type="ChEBI" id="CHEBI:65314"/>
        <dbReference type="ChEBI" id="CHEBI:65315"/>
    </reaction>
</comment>
<evidence type="ECO:0000256" key="9">
    <source>
        <dbReference type="ARBA" id="ARBA00039953"/>
    </source>
</evidence>
<keyword evidence="7" id="KW-0413">Isomerase</keyword>
<dbReference type="FunCoup" id="H2LBZ9">
    <property type="interactions" value="833"/>
</dbReference>
<evidence type="ECO:0000259" key="12">
    <source>
        <dbReference type="Pfam" id="PF00849"/>
    </source>
</evidence>
<comment type="catalytic activity">
    <reaction evidence="1">
        <text>a uridine in mRNA = a pseudouridine in mRNA</text>
        <dbReference type="Rhea" id="RHEA:56644"/>
        <dbReference type="Rhea" id="RHEA-COMP:14658"/>
        <dbReference type="Rhea" id="RHEA-COMP:14659"/>
        <dbReference type="ChEBI" id="CHEBI:65314"/>
        <dbReference type="ChEBI" id="CHEBI:65315"/>
    </reaction>
</comment>
<dbReference type="Bgee" id="ENSORLG00000002750">
    <property type="expression patterns" value="Expressed in liver and 14 other cell types or tissues"/>
</dbReference>
<dbReference type="Ensembl" id="ENSORLT00000003431.2">
    <property type="protein sequence ID" value="ENSORLP00000003430.2"/>
    <property type="gene ID" value="ENSORLG00000002750.2"/>
</dbReference>
<keyword evidence="14" id="KW-1185">Reference proteome</keyword>
<dbReference type="STRING" id="8090.ENSORLP00000003430"/>
<feature type="region of interest" description="Disordered" evidence="11">
    <location>
        <begin position="36"/>
        <end position="65"/>
    </location>
</feature>
<evidence type="ECO:0000256" key="6">
    <source>
        <dbReference type="ARBA" id="ARBA00023128"/>
    </source>
</evidence>
<dbReference type="HOGENOM" id="CLU_016902_2_1_1"/>
<dbReference type="SMR" id="H2LBZ9"/>
<comment type="similarity">
    <text evidence="4">Belongs to the pseudouridine synthase RluA family.</text>
</comment>
<reference evidence="13" key="3">
    <citation type="submission" date="2025-09" db="UniProtKB">
        <authorList>
            <consortium name="Ensembl"/>
        </authorList>
    </citation>
    <scope>IDENTIFICATION</scope>
    <source>
        <strain evidence="13">Hd-rR</strain>
    </source>
</reference>
<evidence type="ECO:0000313" key="14">
    <source>
        <dbReference type="Proteomes" id="UP000001038"/>
    </source>
</evidence>
<feature type="domain" description="Pseudouridine synthase RsuA/RluA-like" evidence="12">
    <location>
        <begin position="128"/>
        <end position="303"/>
    </location>
</feature>
<evidence type="ECO:0000256" key="7">
    <source>
        <dbReference type="ARBA" id="ARBA00023235"/>
    </source>
</evidence>
<dbReference type="GeneTree" id="ENSGT00940000158436"/>
<gene>
    <name evidence="13" type="primary">RPUSD4</name>
    <name evidence="13" type="synonym">LOC101164300</name>
</gene>
<evidence type="ECO:0000256" key="2">
    <source>
        <dbReference type="ARBA" id="ARBA00001896"/>
    </source>
</evidence>
<dbReference type="Pfam" id="PF00849">
    <property type="entry name" value="PseudoU_synth_2"/>
    <property type="match status" value="1"/>
</dbReference>
<evidence type="ECO:0000256" key="4">
    <source>
        <dbReference type="ARBA" id="ARBA00010876"/>
    </source>
</evidence>
<dbReference type="InterPro" id="IPR050188">
    <property type="entry name" value="RluA_PseudoU_synthase"/>
</dbReference>
<dbReference type="GO" id="GO:0005739">
    <property type="term" value="C:mitochondrion"/>
    <property type="evidence" value="ECO:0007669"/>
    <property type="project" value="UniProtKB-SubCell"/>
</dbReference>
<dbReference type="InterPro" id="IPR006145">
    <property type="entry name" value="PsdUridine_synth_RsuA/RluA"/>
</dbReference>
<evidence type="ECO:0000256" key="1">
    <source>
        <dbReference type="ARBA" id="ARBA00001166"/>
    </source>
</evidence>
<dbReference type="PANTHER" id="PTHR21600">
    <property type="entry name" value="MITOCHONDRIAL RNA PSEUDOURIDINE SYNTHASE"/>
    <property type="match status" value="1"/>
</dbReference>
<dbReference type="PANTHER" id="PTHR21600:SF83">
    <property type="entry name" value="PSEUDOURIDYLATE SYNTHASE RPUSD4, MITOCHONDRIAL"/>
    <property type="match status" value="1"/>
</dbReference>
<evidence type="ECO:0000256" key="5">
    <source>
        <dbReference type="ARBA" id="ARBA00022946"/>
    </source>
</evidence>
<protein>
    <recommendedName>
        <fullName evidence="9">Pseudouridylate synthase RPUSD4, mitochondrial</fullName>
    </recommendedName>
    <alternativeName>
        <fullName evidence="10">RNA pseudouridylate synthase domain-containing protein 4</fullName>
    </alternativeName>
</protein>
<dbReference type="CDD" id="cd02869">
    <property type="entry name" value="PseudoU_synth_RluA_like"/>
    <property type="match status" value="1"/>
</dbReference>
<reference evidence="13 14" key="1">
    <citation type="journal article" date="2007" name="Nature">
        <title>The medaka draft genome and insights into vertebrate genome evolution.</title>
        <authorList>
            <person name="Kasahara M."/>
            <person name="Naruse K."/>
            <person name="Sasaki S."/>
            <person name="Nakatani Y."/>
            <person name="Qu W."/>
            <person name="Ahsan B."/>
            <person name="Yamada T."/>
            <person name="Nagayasu Y."/>
            <person name="Doi K."/>
            <person name="Kasai Y."/>
            <person name="Jindo T."/>
            <person name="Kobayashi D."/>
            <person name="Shimada A."/>
            <person name="Toyoda A."/>
            <person name="Kuroki Y."/>
            <person name="Fujiyama A."/>
            <person name="Sasaki T."/>
            <person name="Shimizu A."/>
            <person name="Asakawa S."/>
            <person name="Shimizu N."/>
            <person name="Hashimoto S."/>
            <person name="Yang J."/>
            <person name="Lee Y."/>
            <person name="Matsushima K."/>
            <person name="Sugano S."/>
            <person name="Sakaizumi M."/>
            <person name="Narita T."/>
            <person name="Ohishi K."/>
            <person name="Haga S."/>
            <person name="Ohta F."/>
            <person name="Nomoto H."/>
            <person name="Nogata K."/>
            <person name="Morishita T."/>
            <person name="Endo T."/>
            <person name="Shin-I T."/>
            <person name="Takeda H."/>
            <person name="Morishita S."/>
            <person name="Kohara Y."/>
        </authorList>
    </citation>
    <scope>NUCLEOTIDE SEQUENCE [LARGE SCALE GENOMIC DNA]</scope>
    <source>
        <strain evidence="13 14">Hd-rR</strain>
    </source>
</reference>
<dbReference type="Gene3D" id="3.30.2350.10">
    <property type="entry name" value="Pseudouridine synthase"/>
    <property type="match status" value="1"/>
</dbReference>
<organism evidence="13 14">
    <name type="scientific">Oryzias latipes</name>
    <name type="common">Japanese rice fish</name>
    <name type="synonym">Japanese killifish</name>
    <dbReference type="NCBI Taxonomy" id="8090"/>
    <lineage>
        <taxon>Eukaryota</taxon>
        <taxon>Metazoa</taxon>
        <taxon>Chordata</taxon>
        <taxon>Craniata</taxon>
        <taxon>Vertebrata</taxon>
        <taxon>Euteleostomi</taxon>
        <taxon>Actinopterygii</taxon>
        <taxon>Neopterygii</taxon>
        <taxon>Teleostei</taxon>
        <taxon>Neoteleostei</taxon>
        <taxon>Acanthomorphata</taxon>
        <taxon>Ovalentaria</taxon>
        <taxon>Atherinomorphae</taxon>
        <taxon>Beloniformes</taxon>
        <taxon>Adrianichthyidae</taxon>
        <taxon>Oryziinae</taxon>
        <taxon>Oryzias</taxon>
    </lineage>
</organism>
<proteinExistence type="inferred from homology"/>